<dbReference type="EMBL" id="WBVO01000010">
    <property type="protein sequence ID" value="KAB2807677.1"/>
    <property type="molecule type" value="Genomic_DNA"/>
</dbReference>
<dbReference type="OrthoDB" id="1466569at2"/>
<evidence type="ECO:0000313" key="2">
    <source>
        <dbReference type="Proteomes" id="UP000468650"/>
    </source>
</evidence>
<proteinExistence type="predicted"/>
<comment type="caution">
    <text evidence="1">The sequence shown here is derived from an EMBL/GenBank/DDBJ whole genome shotgun (WGS) entry which is preliminary data.</text>
</comment>
<keyword evidence="2" id="KW-1185">Reference proteome</keyword>
<dbReference type="RefSeq" id="WP_151668019.1">
    <property type="nucleotide sequence ID" value="NZ_WBVO01000010.1"/>
</dbReference>
<accession>A0A6N6RDX4</accession>
<reference evidence="1 2" key="1">
    <citation type="submission" date="2019-09" db="EMBL/GenBank/DDBJ databases">
        <title>Genomes of family Cryomorphaceae.</title>
        <authorList>
            <person name="Bowman J.P."/>
        </authorList>
    </citation>
    <scope>NUCLEOTIDE SEQUENCE [LARGE SCALE GENOMIC DNA]</scope>
    <source>
        <strain evidence="1 2">LMG 25704</strain>
    </source>
</reference>
<evidence type="ECO:0000313" key="1">
    <source>
        <dbReference type="EMBL" id="KAB2807677.1"/>
    </source>
</evidence>
<sequence>MLATFGSPHGGASILNNSHPITGIAQPWLGDGCKALSTASFNNAIDQYWLLANLINPSAIANFSSGICTGLEETVLPILISSIRHDSGLDYQEGAPYLDVIDSLAQIDTMEVVTFYGIEEEPVFWRVLHSMTNDLDTVRGVHILTTNPFAMNDDDGLPNDIRNLISHYKAEARDYENRRWTLFDRQRVFNKLRASQNRVAAHWLEGANMYWKRIIGARRDSVYANGYMCKCINGTPVWVSNPADCGTNDPMNICVTTPYIEHYVIDEPNDGVVTKSSQIAYPGARNWPMLNTNHMQERNCEQTKLRLNELFNGLHGDKFRLYEK</sequence>
<gene>
    <name evidence="1" type="ORF">F8C67_11595</name>
</gene>
<dbReference type="Proteomes" id="UP000468650">
    <property type="component" value="Unassembled WGS sequence"/>
</dbReference>
<protein>
    <submittedName>
        <fullName evidence="1">Uncharacterized protein</fullName>
    </submittedName>
</protein>
<organism evidence="1 2">
    <name type="scientific">Phaeocystidibacter luteus</name>
    <dbReference type="NCBI Taxonomy" id="911197"/>
    <lineage>
        <taxon>Bacteria</taxon>
        <taxon>Pseudomonadati</taxon>
        <taxon>Bacteroidota</taxon>
        <taxon>Flavobacteriia</taxon>
        <taxon>Flavobacteriales</taxon>
        <taxon>Phaeocystidibacteraceae</taxon>
        <taxon>Phaeocystidibacter</taxon>
    </lineage>
</organism>
<name>A0A6N6RDX4_9FLAO</name>
<dbReference type="AlphaFoldDB" id="A0A6N6RDX4"/>